<keyword evidence="2" id="KW-0472">Membrane</keyword>
<name>A0A7Y4LX29_9BRAD</name>
<evidence type="ECO:0000313" key="4">
    <source>
        <dbReference type="EMBL" id="NOJ42043.1"/>
    </source>
</evidence>
<dbReference type="Proteomes" id="UP000544122">
    <property type="component" value="Unassembled WGS sequence"/>
</dbReference>
<sequence>MTRGVRLYLVGSFVLVSLVGCGRGFFQSAEREPWRAEAEIACLKSGAVKESPELVRIDPISGPGVCGAEYPLKVAALGDNITSFGFADESLRPPGNIGNQPRWPITRAPAAAPPQGNYSGNYPGSHSGNYTDPAPRQPNHAAPSNGPISLSAPGVAPQEDDTDLPPEGAPTSHGGGYAAPPSHPRRDRYTAPSSTPYTQPSSSPSPAAPRLGPAQGNSVSAFGQVSMKPAATLACPIVSALDRWLADSVQPAAMRWFGVRVVEIKQISAYSCRGMNGNPHAHISEHAFGNALDIAAFTLADGRRITVRGGWRGMPEEQGFLRDVQAAACQQFNTVLAPGSNAHHEDHIHVDLMRRASGRTICQPAAVSGEQVAARAGQRNPYASRDPYSTGSLGGKKSVSRWFRGNSKVNEEDEFEDH</sequence>
<dbReference type="EMBL" id="JAAVLX010000007">
    <property type="protein sequence ID" value="NOJ42043.1"/>
    <property type="molecule type" value="Genomic_DNA"/>
</dbReference>
<feature type="compositionally biased region" description="Polar residues" evidence="1">
    <location>
        <begin position="116"/>
        <end position="130"/>
    </location>
</feature>
<dbReference type="InterPro" id="IPR009683">
    <property type="entry name" value="Extensin-like_C"/>
</dbReference>
<gene>
    <name evidence="4" type="ORF">HCN58_21035</name>
</gene>
<keyword evidence="5" id="KW-1185">Reference proteome</keyword>
<evidence type="ECO:0000256" key="2">
    <source>
        <dbReference type="SAM" id="Phobius"/>
    </source>
</evidence>
<feature type="region of interest" description="Disordered" evidence="1">
    <location>
        <begin position="87"/>
        <end position="216"/>
    </location>
</feature>
<comment type="caution">
    <text evidence="4">The sequence shown here is derived from an EMBL/GenBank/DDBJ whole genome shotgun (WGS) entry which is preliminary data.</text>
</comment>
<feature type="transmembrane region" description="Helical" evidence="2">
    <location>
        <begin position="7"/>
        <end position="26"/>
    </location>
</feature>
<dbReference type="AlphaFoldDB" id="A0A7Y4LX29"/>
<proteinExistence type="predicted"/>
<evidence type="ECO:0000259" key="3">
    <source>
        <dbReference type="Pfam" id="PF06904"/>
    </source>
</evidence>
<protein>
    <submittedName>
        <fullName evidence="4">Extensin family protein</fullName>
    </submittedName>
</protein>
<feature type="region of interest" description="Disordered" evidence="1">
    <location>
        <begin position="372"/>
        <end position="418"/>
    </location>
</feature>
<feature type="compositionally biased region" description="Low complexity" evidence="1">
    <location>
        <begin position="190"/>
        <end position="209"/>
    </location>
</feature>
<dbReference type="PROSITE" id="PS51257">
    <property type="entry name" value="PROKAR_LIPOPROTEIN"/>
    <property type="match status" value="1"/>
</dbReference>
<feature type="domain" description="Extensin-like C-terminal" evidence="3">
    <location>
        <begin position="218"/>
        <end position="363"/>
    </location>
</feature>
<keyword evidence="2" id="KW-0812">Transmembrane</keyword>
<evidence type="ECO:0000256" key="1">
    <source>
        <dbReference type="SAM" id="MobiDB-lite"/>
    </source>
</evidence>
<organism evidence="4 5">
    <name type="scientific">Bradyrhizobium australiense</name>
    <dbReference type="NCBI Taxonomy" id="2721161"/>
    <lineage>
        <taxon>Bacteria</taxon>
        <taxon>Pseudomonadati</taxon>
        <taxon>Pseudomonadota</taxon>
        <taxon>Alphaproteobacteria</taxon>
        <taxon>Hyphomicrobiales</taxon>
        <taxon>Nitrobacteraceae</taxon>
        <taxon>Bradyrhizobium</taxon>
    </lineage>
</organism>
<dbReference type="Pfam" id="PF06904">
    <property type="entry name" value="Extensin-like_C"/>
    <property type="match status" value="1"/>
</dbReference>
<evidence type="ECO:0000313" key="5">
    <source>
        <dbReference type="Proteomes" id="UP000544122"/>
    </source>
</evidence>
<accession>A0A7Y4LX29</accession>
<dbReference type="RefSeq" id="WP_171581305.1">
    <property type="nucleotide sequence ID" value="NZ_JAAVLX010000007.1"/>
</dbReference>
<reference evidence="4 5" key="1">
    <citation type="submission" date="2020-03" db="EMBL/GenBank/DDBJ databases">
        <title>Bradyrhizobium diversity isolated from nodules of Indigofera sp.</title>
        <authorList>
            <person name="Klepa M."/>
            <person name="Helene L."/>
            <person name="Hungria M."/>
        </authorList>
    </citation>
    <scope>NUCLEOTIDE SEQUENCE [LARGE SCALE GENOMIC DNA]</scope>
    <source>
        <strain evidence="4 5">WSM 1791</strain>
    </source>
</reference>
<keyword evidence="2" id="KW-1133">Transmembrane helix</keyword>